<comment type="caution">
    <text evidence="3">The sequence shown here is derived from an EMBL/GenBank/DDBJ whole genome shotgun (WGS) entry which is preliminary data.</text>
</comment>
<feature type="domain" description="KIB1-4 beta-propeller" evidence="2">
    <location>
        <begin position="167"/>
        <end position="434"/>
    </location>
</feature>
<dbReference type="PANTHER" id="PTHR45463">
    <property type="entry name" value="OS09G0392200 PROTEIN"/>
    <property type="match status" value="1"/>
</dbReference>
<dbReference type="InterPro" id="IPR001810">
    <property type="entry name" value="F-box_dom"/>
</dbReference>
<evidence type="ECO:0000259" key="1">
    <source>
        <dbReference type="Pfam" id="PF00646"/>
    </source>
</evidence>
<dbReference type="InterPro" id="IPR011044">
    <property type="entry name" value="Quino_amine_DH_bsu"/>
</dbReference>
<keyword evidence="4" id="KW-1185">Reference proteome</keyword>
<dbReference type="PANTHER" id="PTHR45463:SF8">
    <property type="entry name" value="OS09G0392200 PROTEIN"/>
    <property type="match status" value="1"/>
</dbReference>
<name>A0AA39W7W2_ACESA</name>
<dbReference type="Pfam" id="PF03478">
    <property type="entry name" value="Beta-prop_KIB1-4"/>
    <property type="match status" value="2"/>
</dbReference>
<organism evidence="3 4">
    <name type="scientific">Acer saccharum</name>
    <name type="common">Sugar maple</name>
    <dbReference type="NCBI Taxonomy" id="4024"/>
    <lineage>
        <taxon>Eukaryota</taxon>
        <taxon>Viridiplantae</taxon>
        <taxon>Streptophyta</taxon>
        <taxon>Embryophyta</taxon>
        <taxon>Tracheophyta</taxon>
        <taxon>Spermatophyta</taxon>
        <taxon>Magnoliopsida</taxon>
        <taxon>eudicotyledons</taxon>
        <taxon>Gunneridae</taxon>
        <taxon>Pentapetalae</taxon>
        <taxon>rosids</taxon>
        <taxon>malvids</taxon>
        <taxon>Sapindales</taxon>
        <taxon>Sapindaceae</taxon>
        <taxon>Hippocastanoideae</taxon>
        <taxon>Acereae</taxon>
        <taxon>Acer</taxon>
    </lineage>
</organism>
<protein>
    <recommendedName>
        <fullName evidence="5">F-box domain-containing protein</fullName>
    </recommendedName>
</protein>
<evidence type="ECO:0000313" key="4">
    <source>
        <dbReference type="Proteomes" id="UP001168877"/>
    </source>
</evidence>
<evidence type="ECO:0000313" key="3">
    <source>
        <dbReference type="EMBL" id="KAK0605756.1"/>
    </source>
</evidence>
<dbReference type="Pfam" id="PF00646">
    <property type="entry name" value="F-box"/>
    <property type="match status" value="1"/>
</dbReference>
<feature type="domain" description="F-box" evidence="1">
    <location>
        <begin position="109"/>
        <end position="141"/>
    </location>
</feature>
<dbReference type="Proteomes" id="UP001168877">
    <property type="component" value="Unassembled WGS sequence"/>
</dbReference>
<feature type="domain" description="KIB1-4 beta-propeller" evidence="2">
    <location>
        <begin position="479"/>
        <end position="692"/>
    </location>
</feature>
<dbReference type="SUPFAM" id="SSF50969">
    <property type="entry name" value="YVTN repeat-like/Quinoprotein amine dehydrogenase"/>
    <property type="match status" value="1"/>
</dbReference>
<dbReference type="AlphaFoldDB" id="A0AA39W7W2"/>
<dbReference type="InterPro" id="IPR005174">
    <property type="entry name" value="KIB1-4_b-propeller"/>
</dbReference>
<gene>
    <name evidence="3" type="ORF">LWI29_030448</name>
</gene>
<proteinExistence type="predicted"/>
<reference evidence="3" key="1">
    <citation type="journal article" date="2022" name="Plant J.">
        <title>Strategies of tolerance reflected in two North American maple genomes.</title>
        <authorList>
            <person name="McEvoy S.L."/>
            <person name="Sezen U.U."/>
            <person name="Trouern-Trend A."/>
            <person name="McMahon S.M."/>
            <person name="Schaberg P.G."/>
            <person name="Yang J."/>
            <person name="Wegrzyn J.L."/>
            <person name="Swenson N.G."/>
        </authorList>
    </citation>
    <scope>NUCLEOTIDE SEQUENCE</scope>
    <source>
        <strain evidence="3">NS2018</strain>
    </source>
</reference>
<evidence type="ECO:0000259" key="2">
    <source>
        <dbReference type="Pfam" id="PF03478"/>
    </source>
</evidence>
<accession>A0AA39W7W2</accession>
<sequence length="702" mass="79516">MFSLAYLGDFKTADTMGEQVNGRRPAIAADRCPPVTPMKINSDAAVDVLGRQIEIDIVIRMHSVAVPVRCFNSLACVPMMNSGTLTERKGAGGRKKRTKTNVCNDSRSWADLSVDLLDIISNHLNLTEFLTFGKVCRNWRLFSLTFPQRQSLVFYVSTKAKKSCYLFDISAEIRYKTKLPNFAGNLCLGFSNGYLIMEDRLSNVWVINPITAHQIQFPLMPKPRIAALKRPNAASKSPKGRNALWRSYFATFGPHGDFIVVLLSNNYKDFSFCSSKDNNWKVYTFAYQSWDIVDIVIYNGRVFVVTDDCRIGVLNLGSSNDSQMGVQILESSNLKFLKLKGTPHFVGKIRFVASNEQLLVVNFKDKPILTHLETQVYSIEFSTREWVKVNNFGGKALFLNNFTCSLSTNTARWGEHSNYIYYLSSENSHMCIVYSDSGEFVRHITCCTRTEHRDVPLICCWHFPNQFYSIKNVKDDDQFERYETELPNFAGNLCLGFSNGYLIMKDGLSNVWIINPITAHQIQFPPMPRPHIATLKLPNAASKPHKGHKTLWRCYFATVGPGEDIRFCSSKDQSRDIVDIIIYNGRVFVVINDCQIGVLNLKSSNDSQMGVLILGSSNLKFLKLKGTPQLGGKIRFKVSNKQLLVVNLKELPIPRHVDTQVYSIEFSTREWKENNFGGKALFLIDFTCSLSTNMIMSGEHND</sequence>
<evidence type="ECO:0008006" key="5">
    <source>
        <dbReference type="Google" id="ProtNLM"/>
    </source>
</evidence>
<reference evidence="3" key="2">
    <citation type="submission" date="2023-06" db="EMBL/GenBank/DDBJ databases">
        <authorList>
            <person name="Swenson N.G."/>
            <person name="Wegrzyn J.L."/>
            <person name="Mcevoy S.L."/>
        </authorList>
    </citation>
    <scope>NUCLEOTIDE SEQUENCE</scope>
    <source>
        <strain evidence="3">NS2018</strain>
        <tissue evidence="3">Leaf</tissue>
    </source>
</reference>
<dbReference type="EMBL" id="JAUESC010000002">
    <property type="protein sequence ID" value="KAK0605756.1"/>
    <property type="molecule type" value="Genomic_DNA"/>
</dbReference>